<protein>
    <submittedName>
        <fullName evidence="2">Ribosomal-protein-alanine N-acetyltransferase</fullName>
        <ecNumber evidence="2">2.3.1.267</ecNumber>
    </submittedName>
</protein>
<dbReference type="SUPFAM" id="SSF55729">
    <property type="entry name" value="Acyl-CoA N-acyltransferases (Nat)"/>
    <property type="match status" value="1"/>
</dbReference>
<dbReference type="Proteomes" id="UP001235840">
    <property type="component" value="Unassembled WGS sequence"/>
</dbReference>
<accession>A0ABT9VTW8</accession>
<dbReference type="EMBL" id="JAUSTY010000001">
    <property type="protein sequence ID" value="MDQ0164297.1"/>
    <property type="molecule type" value="Genomic_DNA"/>
</dbReference>
<evidence type="ECO:0000313" key="2">
    <source>
        <dbReference type="EMBL" id="MDQ0164297.1"/>
    </source>
</evidence>
<dbReference type="Pfam" id="PF13302">
    <property type="entry name" value="Acetyltransf_3"/>
    <property type="match status" value="1"/>
</dbReference>
<dbReference type="Gene3D" id="3.40.630.30">
    <property type="match status" value="1"/>
</dbReference>
<dbReference type="InterPro" id="IPR051531">
    <property type="entry name" value="N-acetyltransferase"/>
</dbReference>
<keyword evidence="2" id="KW-0808">Transferase</keyword>
<dbReference type="GO" id="GO:0008999">
    <property type="term" value="F:protein-N-terminal-alanine acetyltransferase activity"/>
    <property type="evidence" value="ECO:0007669"/>
    <property type="project" value="UniProtKB-EC"/>
</dbReference>
<dbReference type="InterPro" id="IPR000182">
    <property type="entry name" value="GNAT_dom"/>
</dbReference>
<name>A0ABT9VTW8_9BACI</name>
<evidence type="ECO:0000259" key="1">
    <source>
        <dbReference type="PROSITE" id="PS51186"/>
    </source>
</evidence>
<dbReference type="PANTHER" id="PTHR43792:SF9">
    <property type="entry name" value="RIBOSOMAL-PROTEIN-ALANINE ACETYLTRANSFERASE"/>
    <property type="match status" value="1"/>
</dbReference>
<comment type="caution">
    <text evidence="2">The sequence shown here is derived from an EMBL/GenBank/DDBJ whole genome shotgun (WGS) entry which is preliminary data.</text>
</comment>
<organism evidence="2 3">
    <name type="scientific">Caldalkalibacillus horti</name>
    <dbReference type="NCBI Taxonomy" id="77523"/>
    <lineage>
        <taxon>Bacteria</taxon>
        <taxon>Bacillati</taxon>
        <taxon>Bacillota</taxon>
        <taxon>Bacilli</taxon>
        <taxon>Bacillales</taxon>
        <taxon>Bacillaceae</taxon>
        <taxon>Caldalkalibacillus</taxon>
    </lineage>
</organism>
<dbReference type="InterPro" id="IPR016181">
    <property type="entry name" value="Acyl_CoA_acyltransferase"/>
</dbReference>
<dbReference type="PANTHER" id="PTHR43792">
    <property type="entry name" value="GNAT FAMILY, PUTATIVE (AFU_ORTHOLOGUE AFUA_3G00765)-RELATED-RELATED"/>
    <property type="match status" value="1"/>
</dbReference>
<reference evidence="2 3" key="1">
    <citation type="submission" date="2023-07" db="EMBL/GenBank/DDBJ databases">
        <title>Genomic Encyclopedia of Type Strains, Phase IV (KMG-IV): sequencing the most valuable type-strain genomes for metagenomic binning, comparative biology and taxonomic classification.</title>
        <authorList>
            <person name="Goeker M."/>
        </authorList>
    </citation>
    <scope>NUCLEOTIDE SEQUENCE [LARGE SCALE GENOMIC DNA]</scope>
    <source>
        <strain evidence="2 3">DSM 12751</strain>
    </source>
</reference>
<dbReference type="RefSeq" id="WP_307389699.1">
    <property type="nucleotide sequence ID" value="NZ_BAAADK010000009.1"/>
</dbReference>
<evidence type="ECO:0000313" key="3">
    <source>
        <dbReference type="Proteomes" id="UP001235840"/>
    </source>
</evidence>
<sequence>MGAIEKIFANLPALETDRLLLRHMTRKDVHDMFEYTSDPEISLYTTWHAHQSINDTMRFIEHNLSLQEKQQVHEWAIVEKKSRKMIGTCGYVWWKPQHHIAEIAYAIARPLWGKGFMSEAVQAVLKFGFEQMELNRIEARCMLGNVGSERVMQKAGMTFEGILREQMYAKEQFHDLKLYAILKRDWLSPSTLYEDKEGLT</sequence>
<keyword evidence="2" id="KW-0012">Acyltransferase</keyword>
<gene>
    <name evidence="2" type="ORF">J2S11_000196</name>
</gene>
<dbReference type="PROSITE" id="PS51186">
    <property type="entry name" value="GNAT"/>
    <property type="match status" value="1"/>
</dbReference>
<dbReference type="EC" id="2.3.1.267" evidence="2"/>
<proteinExistence type="predicted"/>
<keyword evidence="3" id="KW-1185">Reference proteome</keyword>
<feature type="domain" description="N-acetyltransferase" evidence="1">
    <location>
        <begin position="19"/>
        <end position="185"/>
    </location>
</feature>